<evidence type="ECO:0000256" key="5">
    <source>
        <dbReference type="ARBA" id="ARBA00022970"/>
    </source>
</evidence>
<evidence type="ECO:0000256" key="4">
    <source>
        <dbReference type="ARBA" id="ARBA00022692"/>
    </source>
</evidence>
<dbReference type="OrthoDB" id="330047at2759"/>
<dbReference type="Proteomes" id="UP000031512">
    <property type="component" value="Unassembled WGS sequence"/>
</dbReference>
<dbReference type="SUPFAM" id="SSF103473">
    <property type="entry name" value="MFS general substrate transporter"/>
    <property type="match status" value="1"/>
</dbReference>
<keyword evidence="10" id="KW-1185">Reference proteome</keyword>
<dbReference type="KEGG" id="beq:BEWA_015960"/>
<dbReference type="InterPro" id="IPR052599">
    <property type="entry name" value="SLC43A_AATransporter"/>
</dbReference>
<dbReference type="GO" id="GO:0022857">
    <property type="term" value="F:transmembrane transporter activity"/>
    <property type="evidence" value="ECO:0007669"/>
    <property type="project" value="InterPro"/>
</dbReference>
<dbReference type="STRING" id="1537102.L1LCR2"/>
<evidence type="ECO:0000256" key="2">
    <source>
        <dbReference type="ARBA" id="ARBA00006595"/>
    </source>
</evidence>
<keyword evidence="3" id="KW-0813">Transport</keyword>
<feature type="transmembrane region" description="Helical" evidence="8">
    <location>
        <begin position="364"/>
        <end position="386"/>
    </location>
</feature>
<evidence type="ECO:0000256" key="3">
    <source>
        <dbReference type="ARBA" id="ARBA00022448"/>
    </source>
</evidence>
<evidence type="ECO:0000256" key="8">
    <source>
        <dbReference type="SAM" id="Phobius"/>
    </source>
</evidence>
<dbReference type="InterPro" id="IPR011701">
    <property type="entry name" value="MFS"/>
</dbReference>
<feature type="transmembrane region" description="Helical" evidence="8">
    <location>
        <begin position="423"/>
        <end position="443"/>
    </location>
</feature>
<evidence type="ECO:0000256" key="6">
    <source>
        <dbReference type="ARBA" id="ARBA00022989"/>
    </source>
</evidence>
<evidence type="ECO:0000256" key="1">
    <source>
        <dbReference type="ARBA" id="ARBA00004141"/>
    </source>
</evidence>
<dbReference type="InterPro" id="IPR036259">
    <property type="entry name" value="MFS_trans_sf"/>
</dbReference>
<dbReference type="Pfam" id="PF07690">
    <property type="entry name" value="MFS_1"/>
    <property type="match status" value="1"/>
</dbReference>
<dbReference type="EMBL" id="ACOU01000004">
    <property type="protein sequence ID" value="EKX73035.1"/>
    <property type="molecule type" value="Genomic_DNA"/>
</dbReference>
<feature type="transmembrane region" description="Helical" evidence="8">
    <location>
        <begin position="172"/>
        <end position="191"/>
    </location>
</feature>
<dbReference type="RefSeq" id="XP_004832487.1">
    <property type="nucleotide sequence ID" value="XM_004832430.1"/>
</dbReference>
<comment type="similarity">
    <text evidence="2">Belongs to the SLC43A transporter (TC 2.A.1.44) family.</text>
</comment>
<dbReference type="VEuPathDB" id="PiroplasmaDB:BEWA_015960"/>
<accession>L1LCR2</accession>
<dbReference type="GO" id="GO:0016020">
    <property type="term" value="C:membrane"/>
    <property type="evidence" value="ECO:0007669"/>
    <property type="project" value="UniProtKB-SubCell"/>
</dbReference>
<feature type="transmembrane region" description="Helical" evidence="8">
    <location>
        <begin position="324"/>
        <end position="343"/>
    </location>
</feature>
<feature type="transmembrane region" description="Helical" evidence="8">
    <location>
        <begin position="59"/>
        <end position="79"/>
    </location>
</feature>
<keyword evidence="4 8" id="KW-0812">Transmembrane</keyword>
<dbReference type="PANTHER" id="PTHR20772:SF2">
    <property type="entry name" value="PROTEIN FMP42"/>
    <property type="match status" value="1"/>
</dbReference>
<proteinExistence type="inferred from homology"/>
<dbReference type="eggNOG" id="ENOG502QYZ8">
    <property type="taxonomic scope" value="Eukaryota"/>
</dbReference>
<evidence type="ECO:0000313" key="9">
    <source>
        <dbReference type="EMBL" id="EKX73035.1"/>
    </source>
</evidence>
<dbReference type="GeneID" id="15802699"/>
<reference evidence="9 10" key="1">
    <citation type="journal article" date="2012" name="BMC Genomics">
        <title>Comparative genomic analysis and phylogenetic position of Theileria equi.</title>
        <authorList>
            <person name="Kappmeyer L.S."/>
            <person name="Thiagarajan M."/>
            <person name="Herndon D.R."/>
            <person name="Ramsay J.D."/>
            <person name="Caler E."/>
            <person name="Djikeng A."/>
            <person name="Gillespie J.J."/>
            <person name="Lau A.O."/>
            <person name="Roalson E.H."/>
            <person name="Silva J.C."/>
            <person name="Silva M.G."/>
            <person name="Suarez C.E."/>
            <person name="Ueti M.W."/>
            <person name="Nene V.M."/>
            <person name="Mealey R.H."/>
            <person name="Knowles D.P."/>
            <person name="Brayton K.A."/>
        </authorList>
    </citation>
    <scope>NUCLEOTIDE SEQUENCE [LARGE SCALE GENOMIC DNA]</scope>
    <source>
        <strain evidence="9 10">WA</strain>
    </source>
</reference>
<feature type="transmembrane region" description="Helical" evidence="8">
    <location>
        <begin position="146"/>
        <end position="165"/>
    </location>
</feature>
<feature type="transmembrane region" description="Helical" evidence="8">
    <location>
        <begin position="392"/>
        <end position="411"/>
    </location>
</feature>
<comment type="subcellular location">
    <subcellularLocation>
        <location evidence="1">Membrane</location>
        <topology evidence="1">Multi-pass membrane protein</topology>
    </subcellularLocation>
</comment>
<dbReference type="PANTHER" id="PTHR20772">
    <property type="entry name" value="PROTEIN FMP42"/>
    <property type="match status" value="1"/>
</dbReference>
<evidence type="ECO:0000256" key="7">
    <source>
        <dbReference type="ARBA" id="ARBA00023136"/>
    </source>
</evidence>
<gene>
    <name evidence="9" type="ORF">BEWA_015960</name>
</gene>
<evidence type="ECO:0000313" key="10">
    <source>
        <dbReference type="Proteomes" id="UP000031512"/>
    </source>
</evidence>
<keyword evidence="5" id="KW-0029">Amino-acid transport</keyword>
<dbReference type="GO" id="GO:0006865">
    <property type="term" value="P:amino acid transport"/>
    <property type="evidence" value="ECO:0007669"/>
    <property type="project" value="UniProtKB-KW"/>
</dbReference>
<name>L1LCR2_THEEQ</name>
<sequence>MEKRESSGPVELQGPPLVGNLEQNGIYITEQLNNGAEFMEKKPTDYNAVAYYYTGLNKYIVFLLYCIPISVASSIYFNWSSVSRLLIRAGVYEWHCSEADIAGKTASQIKCEAQRLKISQLLVLTRSCDMVVSALTGFLIDRFSQRYVLLTGNVFLAMGWMLLAFNGKSNRLVTLAFFCIGLCASCVFMSALNVINLFKDNRGLAICFIVSLADDVSTNIPLILNGMFTLLGPNHFKYVCIFYIFFATIPTTIIGFTAMPVKSWTTCIKEYETLSQDAMEVKSSEEEGSNLVEALANEEISGYVQRKSRFKMLLSDGYDLLKPIIPYVMSKCFFVTFICFSITNFSNLLMTNLFLKYYDNSENILFLSEILLSLQFVPGIMLGYLFDIFLVSRVNYTLNVFSFVALILLYLRTKVSGYMFCPIQAMLICVDFSTLMVYINLIFPVEHMSTLTGFTLFLDGIVSLFTSQLDRALLRSKSSAPIFVAASFVATRLLLYVYLHHLMKPMQEPMKRSVSDGSDIVIETL</sequence>
<dbReference type="AlphaFoldDB" id="L1LCR2"/>
<organism evidence="9 10">
    <name type="scientific">Theileria equi strain WA</name>
    <dbReference type="NCBI Taxonomy" id="1537102"/>
    <lineage>
        <taxon>Eukaryota</taxon>
        <taxon>Sar</taxon>
        <taxon>Alveolata</taxon>
        <taxon>Apicomplexa</taxon>
        <taxon>Aconoidasida</taxon>
        <taxon>Piroplasmida</taxon>
        <taxon>Theileriidae</taxon>
        <taxon>Theileria</taxon>
    </lineage>
</organism>
<feature type="transmembrane region" description="Helical" evidence="8">
    <location>
        <begin position="236"/>
        <end position="256"/>
    </location>
</feature>
<dbReference type="Gene3D" id="1.20.1250.20">
    <property type="entry name" value="MFS general substrate transporter like domains"/>
    <property type="match status" value="1"/>
</dbReference>
<protein>
    <submittedName>
        <fullName evidence="9">Uncharacterized protein</fullName>
    </submittedName>
</protein>
<keyword evidence="7 8" id="KW-0472">Membrane</keyword>
<comment type="caution">
    <text evidence="9">The sequence shown here is derived from an EMBL/GenBank/DDBJ whole genome shotgun (WGS) entry which is preliminary data.</text>
</comment>
<feature type="transmembrane region" description="Helical" evidence="8">
    <location>
        <begin position="479"/>
        <end position="499"/>
    </location>
</feature>
<feature type="transmembrane region" description="Helical" evidence="8">
    <location>
        <begin position="203"/>
        <end position="224"/>
    </location>
</feature>
<keyword evidence="6 8" id="KW-1133">Transmembrane helix</keyword>